<dbReference type="Pfam" id="PF20431">
    <property type="entry name" value="E_motif"/>
    <property type="match status" value="1"/>
</dbReference>
<name>A0AAD7PTQ4_QUISA</name>
<dbReference type="InterPro" id="IPR046848">
    <property type="entry name" value="E_motif"/>
</dbReference>
<dbReference type="GO" id="GO:0009451">
    <property type="term" value="P:RNA modification"/>
    <property type="evidence" value="ECO:0007669"/>
    <property type="project" value="InterPro"/>
</dbReference>
<comment type="caution">
    <text evidence="3">The sequence shown here is derived from an EMBL/GenBank/DDBJ whole genome shotgun (WGS) entry which is preliminary data.</text>
</comment>
<feature type="repeat" description="PPR" evidence="2">
    <location>
        <begin position="196"/>
        <end position="230"/>
    </location>
</feature>
<dbReference type="Proteomes" id="UP001163823">
    <property type="component" value="Chromosome 5"/>
</dbReference>
<dbReference type="GO" id="GO:0003723">
    <property type="term" value="F:RNA binding"/>
    <property type="evidence" value="ECO:0007669"/>
    <property type="project" value="InterPro"/>
</dbReference>
<sequence length="643" mass="72032">MPGTVTYKHNYILNSTTPENVSRKRVKELGLNKNPDLRIEPTIPKLRHGYRSPLKSSKGLNDPPNFLLTRALIESVDSGSMEDALVLFEKTNHFDAYVWNIMIRGYTNNGLFQEAIRFYHRMEYEEVQTDNFTYPFVIKACGGLLAMTVGEKVHGKLFKIGLDSDVYICNALISMYGKLGNIEYALKVFDEMHVRDLVSWNSLISAYSSVGDGSNSLMCFREMLVLGIQPDRFSIVNSLVACSLECCLHSGKEIHCVVLRHAIESDVMVQTSLVDMYGKCGRVDYAERLFNRISPRNIVAWNAMIGGYALNGSPPEAFGSLRKMREADNLSADSITLVNLLPSCAQLGAVLQGKAIHGYAIRKGFLPHPVLETALLDLHGEFEALKLFQDLLTEHLKPDGVTIASILPAYASLASLREGRQIHGYITKSERYLNTFILNSLVYMYASCGDIGTARKIFDLMSIRDIISWNTILMAYAIHGLGRSSIELFSEMRRQGIKPNESTFVSLLSSCSISGMVNEGWKHYSSMRMDYGIEPRIEHYGCMLDLIGRTGNLDQAKSFIEEMPLVPTARIWGSLLNASRMHRNLELAELAAEHILSMEHDNTGCQVLLSNMYAEAGRWDNVEDIKSAMKKEGSERPISCQHG</sequence>
<dbReference type="KEGG" id="qsa:O6P43_011425"/>
<dbReference type="PROSITE" id="PS51375">
    <property type="entry name" value="PPR"/>
    <property type="match status" value="5"/>
</dbReference>
<dbReference type="InterPro" id="IPR011990">
    <property type="entry name" value="TPR-like_helical_dom_sf"/>
</dbReference>
<dbReference type="FunFam" id="1.25.40.10:FF:000090">
    <property type="entry name" value="Pentatricopeptide repeat-containing protein, chloroplastic"/>
    <property type="match status" value="1"/>
</dbReference>
<dbReference type="Gene3D" id="1.25.40.10">
    <property type="entry name" value="Tetratricopeptide repeat domain"/>
    <property type="match status" value="5"/>
</dbReference>
<dbReference type="AlphaFoldDB" id="A0AAD7PTQ4"/>
<keyword evidence="4" id="KW-1185">Reference proteome</keyword>
<organism evidence="3 4">
    <name type="scientific">Quillaja saponaria</name>
    <name type="common">Soap bark tree</name>
    <dbReference type="NCBI Taxonomy" id="32244"/>
    <lineage>
        <taxon>Eukaryota</taxon>
        <taxon>Viridiplantae</taxon>
        <taxon>Streptophyta</taxon>
        <taxon>Embryophyta</taxon>
        <taxon>Tracheophyta</taxon>
        <taxon>Spermatophyta</taxon>
        <taxon>Magnoliopsida</taxon>
        <taxon>eudicotyledons</taxon>
        <taxon>Gunneridae</taxon>
        <taxon>Pentapetalae</taxon>
        <taxon>rosids</taxon>
        <taxon>fabids</taxon>
        <taxon>Fabales</taxon>
        <taxon>Quillajaceae</taxon>
        <taxon>Quillaja</taxon>
    </lineage>
</organism>
<evidence type="ECO:0000313" key="4">
    <source>
        <dbReference type="Proteomes" id="UP001163823"/>
    </source>
</evidence>
<evidence type="ECO:0000256" key="1">
    <source>
        <dbReference type="ARBA" id="ARBA00022737"/>
    </source>
</evidence>
<dbReference type="InterPro" id="IPR002885">
    <property type="entry name" value="PPR_rpt"/>
</dbReference>
<dbReference type="Pfam" id="PF01535">
    <property type="entry name" value="PPR"/>
    <property type="match status" value="6"/>
</dbReference>
<dbReference type="Pfam" id="PF13041">
    <property type="entry name" value="PPR_2"/>
    <property type="match status" value="2"/>
</dbReference>
<feature type="repeat" description="PPR" evidence="2">
    <location>
        <begin position="297"/>
        <end position="331"/>
    </location>
</feature>
<reference evidence="3" key="1">
    <citation type="journal article" date="2023" name="Science">
        <title>Elucidation of the pathway for biosynthesis of saponin adjuvants from the soapbark tree.</title>
        <authorList>
            <person name="Reed J."/>
            <person name="Orme A."/>
            <person name="El-Demerdash A."/>
            <person name="Owen C."/>
            <person name="Martin L.B.B."/>
            <person name="Misra R.C."/>
            <person name="Kikuchi S."/>
            <person name="Rejzek M."/>
            <person name="Martin A.C."/>
            <person name="Harkess A."/>
            <person name="Leebens-Mack J."/>
            <person name="Louveau T."/>
            <person name="Stephenson M.J."/>
            <person name="Osbourn A."/>
        </authorList>
    </citation>
    <scope>NUCLEOTIDE SEQUENCE</scope>
    <source>
        <strain evidence="3">S10</strain>
    </source>
</reference>
<evidence type="ECO:0000313" key="3">
    <source>
        <dbReference type="EMBL" id="KAJ7967122.1"/>
    </source>
</evidence>
<keyword evidence="1" id="KW-0677">Repeat</keyword>
<dbReference type="PANTHER" id="PTHR47926">
    <property type="entry name" value="PENTATRICOPEPTIDE REPEAT-CONTAINING PROTEIN"/>
    <property type="match status" value="1"/>
</dbReference>
<dbReference type="FunFam" id="1.25.40.10:FF:000436">
    <property type="entry name" value="Pentatricopeptide repeat-containing protein At5g39350 family"/>
    <property type="match status" value="1"/>
</dbReference>
<dbReference type="EMBL" id="JARAOO010000005">
    <property type="protein sequence ID" value="KAJ7967122.1"/>
    <property type="molecule type" value="Genomic_DNA"/>
</dbReference>
<proteinExistence type="predicted"/>
<evidence type="ECO:0000256" key="2">
    <source>
        <dbReference type="PROSITE-ProRule" id="PRU00708"/>
    </source>
</evidence>
<dbReference type="NCBIfam" id="TIGR00756">
    <property type="entry name" value="PPR"/>
    <property type="match status" value="4"/>
</dbReference>
<protein>
    <submittedName>
        <fullName evidence="3">Pentatricopeptide repeat-containing protein</fullName>
    </submittedName>
</protein>
<feature type="repeat" description="PPR" evidence="2">
    <location>
        <begin position="165"/>
        <end position="195"/>
    </location>
</feature>
<gene>
    <name evidence="3" type="ORF">O6P43_011425</name>
</gene>
<dbReference type="PANTHER" id="PTHR47926:SF452">
    <property type="entry name" value="PENTATRICOPEPTIDE REPEAT-CONTAINING PROTEIN"/>
    <property type="match status" value="1"/>
</dbReference>
<accession>A0AAD7PTQ4</accession>
<dbReference type="InterPro" id="IPR046960">
    <property type="entry name" value="PPR_At4g14850-like_plant"/>
</dbReference>
<dbReference type="FunFam" id="1.25.40.10:FF:000682">
    <property type="entry name" value="Pentatricopeptide repeat-containing protein At3g16610"/>
    <property type="match status" value="1"/>
</dbReference>
<feature type="repeat" description="PPR" evidence="2">
    <location>
        <begin position="465"/>
        <end position="499"/>
    </location>
</feature>
<feature type="repeat" description="PPR" evidence="2">
    <location>
        <begin position="95"/>
        <end position="129"/>
    </location>
</feature>